<evidence type="ECO:0000256" key="3">
    <source>
        <dbReference type="ARBA" id="ARBA00009361"/>
    </source>
</evidence>
<dbReference type="Pfam" id="PF00004">
    <property type="entry name" value="AAA"/>
    <property type="match status" value="1"/>
</dbReference>
<gene>
    <name evidence="8" type="primary">orf102m</name>
</gene>
<dbReference type="InterPro" id="IPR003959">
    <property type="entry name" value="ATPase_AAA_core"/>
</dbReference>
<dbReference type="GO" id="GO:0005524">
    <property type="term" value="F:ATP binding"/>
    <property type="evidence" value="ECO:0007669"/>
    <property type="project" value="UniProtKB-KW"/>
</dbReference>
<dbReference type="EMBL" id="KJ865409">
    <property type="protein sequence ID" value="AIG89916.1"/>
    <property type="molecule type" value="Genomic_DNA"/>
</dbReference>
<dbReference type="PANTHER" id="PTHR33078">
    <property type="entry name" value="PROTEIN YCF2-RELATED"/>
    <property type="match status" value="1"/>
</dbReference>
<sequence length="102" mass="11716">MSPCIIWIPNIHDLDVNESNDLSLGLLVNHLSRDCERCSTRNILVIASTHIPQKVDPALIAPNKLNTCIKLRRLLIPQQRKHFFTRDFTWKRKCSILTDSGP</sequence>
<feature type="domain" description="ATPase AAA-type core" evidence="7">
    <location>
        <begin position="2"/>
        <end position="70"/>
    </location>
</feature>
<organism evidence="8">
    <name type="scientific">Capsicum annuum</name>
    <name type="common">Capsicum pepper</name>
    <dbReference type="NCBI Taxonomy" id="4072"/>
    <lineage>
        <taxon>Eukaryota</taxon>
        <taxon>Viridiplantae</taxon>
        <taxon>Streptophyta</taxon>
        <taxon>Embryophyta</taxon>
        <taxon>Tracheophyta</taxon>
        <taxon>Spermatophyta</taxon>
        <taxon>Magnoliopsida</taxon>
        <taxon>eudicotyledons</taxon>
        <taxon>Gunneridae</taxon>
        <taxon>Pentapetalae</taxon>
        <taxon>asterids</taxon>
        <taxon>lamiids</taxon>
        <taxon>Solanales</taxon>
        <taxon>Solanaceae</taxon>
        <taxon>Solanoideae</taxon>
        <taxon>Capsiceae</taxon>
        <taxon>Capsicum</taxon>
    </lineage>
</organism>
<dbReference type="PANTHER" id="PTHR33078:SF100">
    <property type="entry name" value="PROTEIN YCF2"/>
    <property type="match status" value="1"/>
</dbReference>
<protein>
    <recommendedName>
        <fullName evidence="7">ATPase AAA-type core domain-containing protein</fullName>
    </recommendedName>
</protein>
<comment type="similarity">
    <text evidence="3">Belongs to the Ycf2 family.</text>
</comment>
<evidence type="ECO:0000256" key="5">
    <source>
        <dbReference type="ARBA" id="ARBA00022741"/>
    </source>
</evidence>
<evidence type="ECO:0000313" key="8">
    <source>
        <dbReference type="EMBL" id="AIG89916.1"/>
    </source>
</evidence>
<dbReference type="AlphaFoldDB" id="A0A075W1G3"/>
<dbReference type="GO" id="GO:0016887">
    <property type="term" value="F:ATP hydrolysis activity"/>
    <property type="evidence" value="ECO:0007669"/>
    <property type="project" value="InterPro"/>
</dbReference>
<evidence type="ECO:0000256" key="6">
    <source>
        <dbReference type="ARBA" id="ARBA00022840"/>
    </source>
</evidence>
<evidence type="ECO:0000259" key="7">
    <source>
        <dbReference type="Pfam" id="PF00004"/>
    </source>
</evidence>
<dbReference type="GO" id="GO:0009536">
    <property type="term" value="C:plastid"/>
    <property type="evidence" value="ECO:0007669"/>
    <property type="project" value="UniProtKB-SubCell"/>
</dbReference>
<reference evidence="8" key="1">
    <citation type="journal article" date="2014" name="BMC Genomics">
        <title>Extensive structural variations between mitochondrial genomes of CMS and normal peppers (Capsicum annuum L.) revealed by complete nucleotide sequencing.</title>
        <authorList>
            <person name="Jo Y.D."/>
            <person name="Choi Y."/>
            <person name="Kim D.H."/>
            <person name="Kim B.D."/>
            <person name="Kang B.C."/>
        </authorList>
    </citation>
    <scope>NUCLEOTIDE SEQUENCE</scope>
</reference>
<proteinExistence type="inferred from homology"/>
<dbReference type="SUPFAM" id="SSF52540">
    <property type="entry name" value="P-loop containing nucleoside triphosphate hydrolases"/>
    <property type="match status" value="1"/>
</dbReference>
<keyword evidence="6" id="KW-0067">ATP-binding</keyword>
<name>A0A075W1G3_CAPAN</name>
<keyword evidence="5" id="KW-0547">Nucleotide-binding</keyword>
<comment type="function">
    <text evidence="1">Probable ATPase of unknown function. Its presence in a non-photosynthetic plant (Epifagus virginiana) and experiments in tobacco indicate that it has an essential function which is probably not related to photosynthesis.</text>
</comment>
<comment type="subcellular location">
    <subcellularLocation>
        <location evidence="2">Plastid</location>
    </subcellularLocation>
</comment>
<evidence type="ECO:0000256" key="4">
    <source>
        <dbReference type="ARBA" id="ARBA00022640"/>
    </source>
</evidence>
<evidence type="ECO:0000256" key="2">
    <source>
        <dbReference type="ARBA" id="ARBA00004474"/>
    </source>
</evidence>
<keyword evidence="8" id="KW-0496">Mitochondrion</keyword>
<evidence type="ECO:0000256" key="1">
    <source>
        <dbReference type="ARBA" id="ARBA00002329"/>
    </source>
</evidence>
<keyword evidence="4" id="KW-0934">Plastid</keyword>
<dbReference type="InterPro" id="IPR027417">
    <property type="entry name" value="P-loop_NTPase"/>
</dbReference>
<geneLocation type="mitochondrion" evidence="8"/>
<dbReference type="Gene3D" id="3.40.50.300">
    <property type="entry name" value="P-loop containing nucleotide triphosphate hydrolases"/>
    <property type="match status" value="1"/>
</dbReference>
<accession>A0A075W1G3</accession>